<reference evidence="9" key="1">
    <citation type="submission" date="2022-06" db="EMBL/GenBank/DDBJ databases">
        <title>Alkalicoccobacillus porphyridii sp. nov., isolated from a marine red alga, Porphyridium purpureum and reclassification of Shouchella plakortidis and Shouchella gibsonii as Alkalicoccobacillus plakortidis comb. nov. and Alkalicoccobacillus gibsonii comb. nov.</title>
        <authorList>
            <person name="Kim K.H."/>
            <person name="Lee J.K."/>
            <person name="Han D.M."/>
            <person name="Baek J.H."/>
            <person name="Jeon C.O."/>
        </authorList>
    </citation>
    <scope>NUCLEOTIDE SEQUENCE</scope>
    <source>
        <strain evidence="9">DSM 19153</strain>
    </source>
</reference>
<evidence type="ECO:0000313" key="9">
    <source>
        <dbReference type="EMBL" id="MCM2676229.1"/>
    </source>
</evidence>
<dbReference type="PANTHER" id="PTHR30047">
    <property type="entry name" value="HIGH-AFFINITY CHOLINE TRANSPORT PROTEIN-RELATED"/>
    <property type="match status" value="1"/>
</dbReference>
<feature type="transmembrane region" description="Helical" evidence="8">
    <location>
        <begin position="192"/>
        <end position="212"/>
    </location>
</feature>
<dbReference type="Pfam" id="PF02028">
    <property type="entry name" value="BCCT"/>
    <property type="match status" value="1"/>
</dbReference>
<evidence type="ECO:0000313" key="10">
    <source>
        <dbReference type="Proteomes" id="UP001203665"/>
    </source>
</evidence>
<feature type="transmembrane region" description="Helical" evidence="8">
    <location>
        <begin position="449"/>
        <end position="468"/>
    </location>
</feature>
<keyword evidence="7 8" id="KW-0472">Membrane</keyword>
<dbReference type="Proteomes" id="UP001203665">
    <property type="component" value="Unassembled WGS sequence"/>
</dbReference>
<evidence type="ECO:0000256" key="7">
    <source>
        <dbReference type="ARBA" id="ARBA00023136"/>
    </source>
</evidence>
<feature type="transmembrane region" description="Helical" evidence="8">
    <location>
        <begin position="474"/>
        <end position="493"/>
    </location>
</feature>
<evidence type="ECO:0000256" key="4">
    <source>
        <dbReference type="ARBA" id="ARBA00022475"/>
    </source>
</evidence>
<keyword evidence="5 8" id="KW-0812">Transmembrane</keyword>
<feature type="transmembrane region" description="Helical" evidence="8">
    <location>
        <begin position="224"/>
        <end position="248"/>
    </location>
</feature>
<comment type="subcellular location">
    <subcellularLocation>
        <location evidence="1">Cell membrane</location>
        <topology evidence="1">Multi-pass membrane protein</topology>
    </subcellularLocation>
</comment>
<evidence type="ECO:0000256" key="2">
    <source>
        <dbReference type="ARBA" id="ARBA00005658"/>
    </source>
</evidence>
<keyword evidence="10" id="KW-1185">Reference proteome</keyword>
<sequence>MKNSMDLKITIPSFLIVGAVSLIFALYTDESTNKLNAIFDYIVEQFRWGYIWYGALITIAAIYFSFSKYGQVVLGDPNEKPRFTLFEYSSILVAMGLGATIMRTGMIQWSEVASDPPFGLEPGSADAVLAGNSYSMFLWSFQTFAIFVMAAPAMGYILHVRKKPKMRISEACRCIFGDSFTDGLGGKVLDSLFLVSILSGAAVTLGLGTPIITYNLAELFQIEVSFLLTVVITLIWVTGFTISAYVGIDKGIKRLSTLNMYLACSFAIFIIIIGPGMFILNYFTDSIRYLFSHYIDFSFYTNSLTTNNTTHIESHTVFWFAYNATWAMLHGVFAAMISKGRTIKEMILTYLFAPTLLSWAATGLLGGVGVQRFIKGDLAVLDLIQGQEPVAAVPAILATLPMSQVIIVVFIVIAAIFMVTTLDSTTYTIATYMSERDMSKNTPSRHLRIFVSLIITALALTLLSVGGLAPLEVLSGLMGIPIIIIQILTVYAAKKMMDQDHAWLTNVRKKK</sequence>
<evidence type="ECO:0000256" key="6">
    <source>
        <dbReference type="ARBA" id="ARBA00022989"/>
    </source>
</evidence>
<comment type="caution">
    <text evidence="9">The sequence shown here is derived from an EMBL/GenBank/DDBJ whole genome shotgun (WGS) entry which is preliminary data.</text>
</comment>
<organism evidence="9 10">
    <name type="scientific">Alkalicoccobacillus plakortidis</name>
    <dbReference type="NCBI Taxonomy" id="444060"/>
    <lineage>
        <taxon>Bacteria</taxon>
        <taxon>Bacillati</taxon>
        <taxon>Bacillota</taxon>
        <taxon>Bacilli</taxon>
        <taxon>Bacillales</taxon>
        <taxon>Bacillaceae</taxon>
        <taxon>Alkalicoccobacillus</taxon>
    </lineage>
</organism>
<evidence type="ECO:0000256" key="3">
    <source>
        <dbReference type="ARBA" id="ARBA00022448"/>
    </source>
</evidence>
<feature type="transmembrane region" description="Helical" evidence="8">
    <location>
        <begin position="260"/>
        <end position="283"/>
    </location>
</feature>
<keyword evidence="4" id="KW-1003">Cell membrane</keyword>
<feature type="transmembrane region" description="Helical" evidence="8">
    <location>
        <begin position="136"/>
        <end position="158"/>
    </location>
</feature>
<comment type="similarity">
    <text evidence="2">Belongs to the BCCT transporter (TC 2.A.15) family.</text>
</comment>
<proteinExistence type="inferred from homology"/>
<keyword evidence="6 8" id="KW-1133">Transmembrane helix</keyword>
<dbReference type="PANTHER" id="PTHR30047:SF7">
    <property type="entry name" value="HIGH-AFFINITY CHOLINE TRANSPORT PROTEIN"/>
    <property type="match status" value="1"/>
</dbReference>
<protein>
    <submittedName>
        <fullName evidence="9">BCCT family transporter</fullName>
    </submittedName>
</protein>
<dbReference type="InterPro" id="IPR000060">
    <property type="entry name" value="BCCT_transptr"/>
</dbReference>
<evidence type="ECO:0000256" key="5">
    <source>
        <dbReference type="ARBA" id="ARBA00022692"/>
    </source>
</evidence>
<evidence type="ECO:0000256" key="1">
    <source>
        <dbReference type="ARBA" id="ARBA00004651"/>
    </source>
</evidence>
<name>A0ABT0XLX8_9BACI</name>
<evidence type="ECO:0000256" key="8">
    <source>
        <dbReference type="SAM" id="Phobius"/>
    </source>
</evidence>
<dbReference type="EMBL" id="JAMQJY010000001">
    <property type="protein sequence ID" value="MCM2676229.1"/>
    <property type="molecule type" value="Genomic_DNA"/>
</dbReference>
<feature type="transmembrane region" description="Helical" evidence="8">
    <location>
        <begin position="349"/>
        <end position="374"/>
    </location>
</feature>
<feature type="transmembrane region" description="Helical" evidence="8">
    <location>
        <begin position="7"/>
        <end position="27"/>
    </location>
</feature>
<accession>A0ABT0XLX8</accession>
<dbReference type="RefSeq" id="WP_251608073.1">
    <property type="nucleotide sequence ID" value="NZ_JAMQJY010000001.1"/>
</dbReference>
<feature type="transmembrane region" description="Helical" evidence="8">
    <location>
        <begin position="85"/>
        <end position="102"/>
    </location>
</feature>
<feature type="transmembrane region" description="Helical" evidence="8">
    <location>
        <begin position="405"/>
        <end position="429"/>
    </location>
</feature>
<feature type="transmembrane region" description="Helical" evidence="8">
    <location>
        <begin position="47"/>
        <end position="64"/>
    </location>
</feature>
<gene>
    <name evidence="9" type="ORF">NDM98_12480</name>
</gene>
<keyword evidence="3" id="KW-0813">Transport</keyword>
<feature type="transmembrane region" description="Helical" evidence="8">
    <location>
        <begin position="317"/>
        <end position="337"/>
    </location>
</feature>